<sequence>MLLPVSLCYCSSLQFDLSHLNRLTICLKVAVYGF</sequence>
<protein>
    <submittedName>
        <fullName evidence="1">Uncharacterized protein</fullName>
    </submittedName>
</protein>
<accession>A0A0E9XYK1</accession>
<name>A0A0E9XYK1_ANGAN</name>
<reference evidence="1" key="1">
    <citation type="submission" date="2014-11" db="EMBL/GenBank/DDBJ databases">
        <authorList>
            <person name="Amaro Gonzalez C."/>
        </authorList>
    </citation>
    <scope>NUCLEOTIDE SEQUENCE</scope>
</reference>
<reference evidence="1" key="2">
    <citation type="journal article" date="2015" name="Fish Shellfish Immunol.">
        <title>Early steps in the European eel (Anguilla anguilla)-Vibrio vulnificus interaction in the gills: Role of the RtxA13 toxin.</title>
        <authorList>
            <person name="Callol A."/>
            <person name="Pajuelo D."/>
            <person name="Ebbesson L."/>
            <person name="Teles M."/>
            <person name="MacKenzie S."/>
            <person name="Amaro C."/>
        </authorList>
    </citation>
    <scope>NUCLEOTIDE SEQUENCE</scope>
</reference>
<proteinExistence type="predicted"/>
<dbReference type="AlphaFoldDB" id="A0A0E9XYK1"/>
<evidence type="ECO:0000313" key="1">
    <source>
        <dbReference type="EMBL" id="JAI07507.1"/>
    </source>
</evidence>
<organism evidence="1">
    <name type="scientific">Anguilla anguilla</name>
    <name type="common">European freshwater eel</name>
    <name type="synonym">Muraena anguilla</name>
    <dbReference type="NCBI Taxonomy" id="7936"/>
    <lineage>
        <taxon>Eukaryota</taxon>
        <taxon>Metazoa</taxon>
        <taxon>Chordata</taxon>
        <taxon>Craniata</taxon>
        <taxon>Vertebrata</taxon>
        <taxon>Euteleostomi</taxon>
        <taxon>Actinopterygii</taxon>
        <taxon>Neopterygii</taxon>
        <taxon>Teleostei</taxon>
        <taxon>Anguilliformes</taxon>
        <taxon>Anguillidae</taxon>
        <taxon>Anguilla</taxon>
    </lineage>
</organism>
<dbReference type="EMBL" id="GBXM01001071">
    <property type="protein sequence ID" value="JAI07507.1"/>
    <property type="molecule type" value="Transcribed_RNA"/>
</dbReference>